<keyword evidence="6" id="KW-0653">Protein transport</keyword>
<sequence length="569" mass="61968">MYFQFNCPECGQKLKVRQELAGQKRSCPYCKKSVHIPHVQEEPDQLPSLDSPSLPEFGGGSTSSGPGLDLGDLSSESAAAAPSGPVVKTGGARKGAPAAKKKTTTAAAPASSSSGEGDFTDPSNVNLWLSGLIGFSSMVVFMGLMYFSKGTYIGGLFWIGGFQAVGIQSLSTFLFFWAVTILWMKHRKIMRQKDYLLMDVLPTDISQEIRVDTLSKFVEHIQGLPGHDGESFLINRVLRGLQHFRVRQNASETATMMASQSEIDYNNVTSSYSYLRVLIWAIPTMGFIGTVLGISLAVTELSGALGGGDLDKLTASLQGMFSGLGTAFNTTLVALVMSMIIKFPLSSLQRSEEGVLNWVDEYCNENLIRRLNDGREKAEDKPTSPYDTKVFRRAVEEAMAAQQGELEAWIKKLELVGQTITEQTSKGWDEINGKILTSQEETTNKLLDVVNAKTVDMQKRQEEQQTLMQDQLNQMQEVAAQLQSTLGQLASASVDSHIKVNETMTDTSERLEKYLGGVEQGLSGLSEVLSKLGNESVVVQQVESSNGSGGGWFGFGGGSKAKTRRNGRR</sequence>
<feature type="compositionally biased region" description="Gly residues" evidence="7">
    <location>
        <begin position="550"/>
        <end position="559"/>
    </location>
</feature>
<dbReference type="GO" id="GO:0005886">
    <property type="term" value="C:plasma membrane"/>
    <property type="evidence" value="ECO:0007669"/>
    <property type="project" value="UniProtKB-SubCell"/>
</dbReference>
<evidence type="ECO:0000256" key="6">
    <source>
        <dbReference type="RuleBase" id="RU004057"/>
    </source>
</evidence>
<evidence type="ECO:0000256" key="7">
    <source>
        <dbReference type="SAM" id="MobiDB-lite"/>
    </source>
</evidence>
<protein>
    <recommendedName>
        <fullName evidence="9">MotA/TolQ/ExbB proton channel domain-containing protein</fullName>
    </recommendedName>
</protein>
<feature type="region of interest" description="Disordered" evidence="7">
    <location>
        <begin position="550"/>
        <end position="569"/>
    </location>
</feature>
<keyword evidence="2" id="KW-1003">Cell membrane</keyword>
<reference evidence="10 11" key="1">
    <citation type="submission" date="2020-05" db="EMBL/GenBank/DDBJ databases">
        <title>Bremerella alba sp. nov., a novel planctomycete isolated from the surface of the macroalga Fucus spiralis.</title>
        <authorList>
            <person name="Godinho O."/>
            <person name="Botelho R."/>
            <person name="Albuquerque L."/>
            <person name="Wiegand S."/>
            <person name="Da Costa M.S."/>
            <person name="Lobo-Da-Cunha A."/>
            <person name="Jogler C."/>
            <person name="Lage O.M."/>
        </authorList>
    </citation>
    <scope>NUCLEOTIDE SEQUENCE [LARGE SCALE GENOMIC DNA]</scope>
    <source>
        <strain evidence="10 11">FF15</strain>
    </source>
</reference>
<keyword evidence="6" id="KW-0813">Transport</keyword>
<proteinExistence type="inferred from homology"/>
<evidence type="ECO:0000313" key="10">
    <source>
        <dbReference type="EMBL" id="MBA2117437.1"/>
    </source>
</evidence>
<dbReference type="RefSeq" id="WP_207398818.1">
    <property type="nucleotide sequence ID" value="NZ_JABRWO010000015.1"/>
</dbReference>
<feature type="transmembrane region" description="Helical" evidence="8">
    <location>
        <begin position="277"/>
        <end position="299"/>
    </location>
</feature>
<dbReference type="PANTHER" id="PTHR30625:SF11">
    <property type="entry name" value="MOTA_TOLQ_EXBB PROTON CHANNEL DOMAIN-CONTAINING PROTEIN"/>
    <property type="match status" value="1"/>
</dbReference>
<feature type="transmembrane region" description="Helical" evidence="8">
    <location>
        <begin position="153"/>
        <end position="183"/>
    </location>
</feature>
<feature type="transmembrane region" description="Helical" evidence="8">
    <location>
        <begin position="127"/>
        <end position="147"/>
    </location>
</feature>
<dbReference type="GO" id="GO:0017038">
    <property type="term" value="P:protein import"/>
    <property type="evidence" value="ECO:0007669"/>
    <property type="project" value="TreeGrafter"/>
</dbReference>
<name>A0A7V9A9G4_9BACT</name>
<comment type="subcellular location">
    <subcellularLocation>
        <location evidence="1">Cell membrane</location>
        <topology evidence="1">Multi-pass membrane protein</topology>
    </subcellularLocation>
    <subcellularLocation>
        <location evidence="6">Membrane</location>
        <topology evidence="6">Multi-pass membrane protein</topology>
    </subcellularLocation>
</comment>
<dbReference type="InterPro" id="IPR002898">
    <property type="entry name" value="MotA_ExbB_proton_chnl"/>
</dbReference>
<evidence type="ECO:0000256" key="1">
    <source>
        <dbReference type="ARBA" id="ARBA00004651"/>
    </source>
</evidence>
<feature type="transmembrane region" description="Helical" evidence="8">
    <location>
        <begin position="319"/>
        <end position="341"/>
    </location>
</feature>
<evidence type="ECO:0000313" key="11">
    <source>
        <dbReference type="Proteomes" id="UP000551616"/>
    </source>
</evidence>
<organism evidence="10 11">
    <name type="scientific">Bremerella alba</name>
    <dbReference type="NCBI Taxonomy" id="980252"/>
    <lineage>
        <taxon>Bacteria</taxon>
        <taxon>Pseudomonadati</taxon>
        <taxon>Planctomycetota</taxon>
        <taxon>Planctomycetia</taxon>
        <taxon>Pirellulales</taxon>
        <taxon>Pirellulaceae</taxon>
        <taxon>Bremerella</taxon>
    </lineage>
</organism>
<feature type="domain" description="MotA/TolQ/ExbB proton channel" evidence="9">
    <location>
        <begin position="238"/>
        <end position="346"/>
    </location>
</feature>
<accession>A0A7V9A9G4</accession>
<keyword evidence="5 8" id="KW-0472">Membrane</keyword>
<gene>
    <name evidence="10" type="ORF">HOV93_46350</name>
</gene>
<evidence type="ECO:0000256" key="2">
    <source>
        <dbReference type="ARBA" id="ARBA00022475"/>
    </source>
</evidence>
<keyword evidence="3 8" id="KW-0812">Transmembrane</keyword>
<feature type="compositionally biased region" description="Low complexity" evidence="7">
    <location>
        <begin position="94"/>
        <end position="115"/>
    </location>
</feature>
<dbReference type="Proteomes" id="UP000551616">
    <property type="component" value="Unassembled WGS sequence"/>
</dbReference>
<evidence type="ECO:0000256" key="8">
    <source>
        <dbReference type="SAM" id="Phobius"/>
    </source>
</evidence>
<evidence type="ECO:0000256" key="5">
    <source>
        <dbReference type="ARBA" id="ARBA00023136"/>
    </source>
</evidence>
<feature type="compositionally biased region" description="Low complexity" evidence="7">
    <location>
        <begin position="74"/>
        <end position="83"/>
    </location>
</feature>
<keyword evidence="11" id="KW-1185">Reference proteome</keyword>
<dbReference type="AlphaFoldDB" id="A0A7V9A9G4"/>
<comment type="caution">
    <text evidence="10">The sequence shown here is derived from an EMBL/GenBank/DDBJ whole genome shotgun (WGS) entry which is preliminary data.</text>
</comment>
<dbReference type="PANTHER" id="PTHR30625">
    <property type="entry name" value="PROTEIN TOLQ"/>
    <property type="match status" value="1"/>
</dbReference>
<dbReference type="EMBL" id="JABRWO010000015">
    <property type="protein sequence ID" value="MBA2117437.1"/>
    <property type="molecule type" value="Genomic_DNA"/>
</dbReference>
<dbReference type="InterPro" id="IPR050790">
    <property type="entry name" value="ExbB/TolQ_transport"/>
</dbReference>
<evidence type="ECO:0000256" key="3">
    <source>
        <dbReference type="ARBA" id="ARBA00022692"/>
    </source>
</evidence>
<evidence type="ECO:0000259" key="9">
    <source>
        <dbReference type="Pfam" id="PF01618"/>
    </source>
</evidence>
<feature type="region of interest" description="Disordered" evidence="7">
    <location>
        <begin position="38"/>
        <end position="119"/>
    </location>
</feature>
<comment type="similarity">
    <text evidence="6">Belongs to the exbB/tolQ family.</text>
</comment>
<evidence type="ECO:0000256" key="4">
    <source>
        <dbReference type="ARBA" id="ARBA00022989"/>
    </source>
</evidence>
<keyword evidence="4 8" id="KW-1133">Transmembrane helix</keyword>
<dbReference type="Pfam" id="PF01618">
    <property type="entry name" value="MotA_ExbB"/>
    <property type="match status" value="1"/>
</dbReference>